<accession>A0A5J4R913</accession>
<dbReference type="AlphaFoldDB" id="A0A5J4R913"/>
<evidence type="ECO:0000313" key="2">
    <source>
        <dbReference type="Proteomes" id="UP000324800"/>
    </source>
</evidence>
<feature type="non-terminal residue" evidence="1">
    <location>
        <position position="124"/>
    </location>
</feature>
<dbReference type="Proteomes" id="UP000324800">
    <property type="component" value="Unassembled WGS sequence"/>
</dbReference>
<evidence type="ECO:0000313" key="1">
    <source>
        <dbReference type="EMBL" id="KAA6330567.1"/>
    </source>
</evidence>
<proteinExistence type="predicted"/>
<sequence>GDLWTPKWPTDLPYGTIPPVPSDPKIITPSYYYNSVPFYPTLDATKGYFYREVEDPDMEKEYNSPFNNFTKPYYQVDPEPKEHPYWKKGGLGGDSTTTEIWEQNMALPVQSDLLTKVYDNYEST</sequence>
<gene>
    <name evidence="1" type="ORF">EZS28_053485</name>
</gene>
<feature type="non-terminal residue" evidence="1">
    <location>
        <position position="1"/>
    </location>
</feature>
<name>A0A5J4R913_9EUKA</name>
<dbReference type="EMBL" id="SNRW01042811">
    <property type="protein sequence ID" value="KAA6330567.1"/>
    <property type="molecule type" value="Genomic_DNA"/>
</dbReference>
<reference evidence="1 2" key="1">
    <citation type="submission" date="2019-03" db="EMBL/GenBank/DDBJ databases">
        <title>Single cell metagenomics reveals metabolic interactions within the superorganism composed of flagellate Streblomastix strix and complex community of Bacteroidetes bacteria on its surface.</title>
        <authorList>
            <person name="Treitli S.C."/>
            <person name="Kolisko M."/>
            <person name="Husnik F."/>
            <person name="Keeling P."/>
            <person name="Hampl V."/>
        </authorList>
    </citation>
    <scope>NUCLEOTIDE SEQUENCE [LARGE SCALE GENOMIC DNA]</scope>
    <source>
        <strain evidence="1">ST1C</strain>
    </source>
</reference>
<comment type="caution">
    <text evidence="1">The sequence shown here is derived from an EMBL/GenBank/DDBJ whole genome shotgun (WGS) entry which is preliminary data.</text>
</comment>
<organism evidence="1 2">
    <name type="scientific">Streblomastix strix</name>
    <dbReference type="NCBI Taxonomy" id="222440"/>
    <lineage>
        <taxon>Eukaryota</taxon>
        <taxon>Metamonada</taxon>
        <taxon>Preaxostyla</taxon>
        <taxon>Oxymonadida</taxon>
        <taxon>Streblomastigidae</taxon>
        <taxon>Streblomastix</taxon>
    </lineage>
</organism>
<protein>
    <submittedName>
        <fullName evidence="1">Uncharacterized protein</fullName>
    </submittedName>
</protein>